<reference evidence="3 4" key="1">
    <citation type="submission" date="2019-02" db="EMBL/GenBank/DDBJ databases">
        <title>Deep-cultivation of Planctomycetes and their phenomic and genomic characterization uncovers novel biology.</title>
        <authorList>
            <person name="Wiegand S."/>
            <person name="Jogler M."/>
            <person name="Boedeker C."/>
            <person name="Pinto D."/>
            <person name="Vollmers J."/>
            <person name="Rivas-Marin E."/>
            <person name="Kohn T."/>
            <person name="Peeters S.H."/>
            <person name="Heuer A."/>
            <person name="Rast P."/>
            <person name="Oberbeckmann S."/>
            <person name="Bunk B."/>
            <person name="Jeske O."/>
            <person name="Meyerdierks A."/>
            <person name="Storesund J.E."/>
            <person name="Kallscheuer N."/>
            <person name="Luecker S."/>
            <person name="Lage O.M."/>
            <person name="Pohl T."/>
            <person name="Merkel B.J."/>
            <person name="Hornburger P."/>
            <person name="Mueller R.-W."/>
            <person name="Bruemmer F."/>
            <person name="Labrenz M."/>
            <person name="Spormann A.M."/>
            <person name="Op den Camp H."/>
            <person name="Overmann J."/>
            <person name="Amann R."/>
            <person name="Jetten M.S.M."/>
            <person name="Mascher T."/>
            <person name="Medema M.H."/>
            <person name="Devos D.P."/>
            <person name="Kaster A.-K."/>
            <person name="Ovreas L."/>
            <person name="Rohde M."/>
            <person name="Galperin M.Y."/>
            <person name="Jogler C."/>
        </authorList>
    </citation>
    <scope>NUCLEOTIDE SEQUENCE [LARGE SCALE GENOMIC DNA]</scope>
    <source>
        <strain evidence="3 4">Pan44</strain>
    </source>
</reference>
<dbReference type="RefSeq" id="WP_145026933.1">
    <property type="nucleotide sequence ID" value="NZ_CP036271.1"/>
</dbReference>
<dbReference type="KEGG" id="ccos:Pan44_05300"/>
<organism evidence="3 4">
    <name type="scientific">Caulifigura coniformis</name>
    <dbReference type="NCBI Taxonomy" id="2527983"/>
    <lineage>
        <taxon>Bacteria</taxon>
        <taxon>Pseudomonadati</taxon>
        <taxon>Planctomycetota</taxon>
        <taxon>Planctomycetia</taxon>
        <taxon>Planctomycetales</taxon>
        <taxon>Planctomycetaceae</taxon>
        <taxon>Caulifigura</taxon>
    </lineage>
</organism>
<feature type="transmembrane region" description="Helical" evidence="2">
    <location>
        <begin position="65"/>
        <end position="88"/>
    </location>
</feature>
<gene>
    <name evidence="3" type="ORF">Pan44_05300</name>
</gene>
<keyword evidence="4" id="KW-1185">Reference proteome</keyword>
<keyword evidence="2" id="KW-0472">Membrane</keyword>
<sequence>MTNDRVRGRVWVSARIQGRILGRIACYWAIYHAVLWNAIFVARYIAYRASLIAGDTEVRTIGQLYATFASDYAGLALCAVLLAPVFLYDVFRQSHRIAGPLVRFQTVLKRMIAGERVSTVKLRKDDLLTEFQDVFNEFIEYYNQKHGLAPNDARMNEREAAILEQVTQVRAAVLQEVESMAAEASSPGNRPWTKPQAGPATPRS</sequence>
<feature type="transmembrane region" description="Helical" evidence="2">
    <location>
        <begin position="20"/>
        <end position="45"/>
    </location>
</feature>
<evidence type="ECO:0000313" key="3">
    <source>
        <dbReference type="EMBL" id="QDT52518.1"/>
    </source>
</evidence>
<protein>
    <recommendedName>
        <fullName evidence="5">HAMP domain-containing protein</fullName>
    </recommendedName>
</protein>
<accession>A0A517S8R2</accession>
<evidence type="ECO:0000256" key="2">
    <source>
        <dbReference type="SAM" id="Phobius"/>
    </source>
</evidence>
<name>A0A517S8R2_9PLAN</name>
<dbReference type="EMBL" id="CP036271">
    <property type="protein sequence ID" value="QDT52518.1"/>
    <property type="molecule type" value="Genomic_DNA"/>
</dbReference>
<keyword evidence="2" id="KW-1133">Transmembrane helix</keyword>
<dbReference type="OrthoDB" id="270597at2"/>
<dbReference type="Proteomes" id="UP000315700">
    <property type="component" value="Chromosome"/>
</dbReference>
<evidence type="ECO:0000256" key="1">
    <source>
        <dbReference type="SAM" id="MobiDB-lite"/>
    </source>
</evidence>
<proteinExistence type="predicted"/>
<dbReference type="AlphaFoldDB" id="A0A517S8R2"/>
<keyword evidence="2" id="KW-0812">Transmembrane</keyword>
<dbReference type="InParanoid" id="A0A517S8R2"/>
<evidence type="ECO:0008006" key="5">
    <source>
        <dbReference type="Google" id="ProtNLM"/>
    </source>
</evidence>
<feature type="region of interest" description="Disordered" evidence="1">
    <location>
        <begin position="180"/>
        <end position="204"/>
    </location>
</feature>
<evidence type="ECO:0000313" key="4">
    <source>
        <dbReference type="Proteomes" id="UP000315700"/>
    </source>
</evidence>